<feature type="chain" id="PRO_5009522833" evidence="2">
    <location>
        <begin position="27"/>
        <end position="101"/>
    </location>
</feature>
<sequence>MNIKKFLIGTAAGALMYGSLVAPAFAGNEGDGSGYGTQPGHDVSASHTECQGHGSFGYFGKDWNLGNEQSGHYPGGSYPGPGADGQQTGINNSHLCGNPQN</sequence>
<dbReference type="AlphaFoldDB" id="A0A1F5Z6N6"/>
<feature type="region of interest" description="Disordered" evidence="1">
    <location>
        <begin position="28"/>
        <end position="47"/>
    </location>
</feature>
<name>A0A1F5Z6N6_9BACT</name>
<accession>A0A1F5Z6N6</accession>
<evidence type="ECO:0000313" key="4">
    <source>
        <dbReference type="Proteomes" id="UP000177354"/>
    </source>
</evidence>
<organism evidence="3 4">
    <name type="scientific">Candidatus Gottesmanbacteria bacterium RIFCSPHIGHO2_01_FULL_40_15</name>
    <dbReference type="NCBI Taxonomy" id="1798376"/>
    <lineage>
        <taxon>Bacteria</taxon>
        <taxon>Candidatus Gottesmaniibacteriota</taxon>
    </lineage>
</organism>
<evidence type="ECO:0000256" key="1">
    <source>
        <dbReference type="SAM" id="MobiDB-lite"/>
    </source>
</evidence>
<dbReference type="Proteomes" id="UP000177354">
    <property type="component" value="Unassembled WGS sequence"/>
</dbReference>
<comment type="caution">
    <text evidence="3">The sequence shown here is derived from an EMBL/GenBank/DDBJ whole genome shotgun (WGS) entry which is preliminary data.</text>
</comment>
<evidence type="ECO:0000313" key="3">
    <source>
        <dbReference type="EMBL" id="OGG08081.1"/>
    </source>
</evidence>
<gene>
    <name evidence="3" type="ORF">A2777_01710</name>
</gene>
<feature type="signal peptide" evidence="2">
    <location>
        <begin position="1"/>
        <end position="26"/>
    </location>
</feature>
<dbReference type="EMBL" id="MFJF01000005">
    <property type="protein sequence ID" value="OGG08081.1"/>
    <property type="molecule type" value="Genomic_DNA"/>
</dbReference>
<feature type="compositionally biased region" description="Polar residues" evidence="1">
    <location>
        <begin position="85"/>
        <end position="101"/>
    </location>
</feature>
<feature type="compositionally biased region" description="Gly residues" evidence="1">
    <location>
        <begin position="73"/>
        <end position="83"/>
    </location>
</feature>
<evidence type="ECO:0000256" key="2">
    <source>
        <dbReference type="SAM" id="SignalP"/>
    </source>
</evidence>
<feature type="region of interest" description="Disordered" evidence="1">
    <location>
        <begin position="69"/>
        <end position="101"/>
    </location>
</feature>
<keyword evidence="2" id="KW-0732">Signal</keyword>
<protein>
    <submittedName>
        <fullName evidence="3">Uncharacterized protein</fullName>
    </submittedName>
</protein>
<reference evidence="3 4" key="1">
    <citation type="journal article" date="2016" name="Nat. Commun.">
        <title>Thousands of microbial genomes shed light on interconnected biogeochemical processes in an aquifer system.</title>
        <authorList>
            <person name="Anantharaman K."/>
            <person name="Brown C.T."/>
            <person name="Hug L.A."/>
            <person name="Sharon I."/>
            <person name="Castelle C.J."/>
            <person name="Probst A.J."/>
            <person name="Thomas B.C."/>
            <person name="Singh A."/>
            <person name="Wilkins M.J."/>
            <person name="Karaoz U."/>
            <person name="Brodie E.L."/>
            <person name="Williams K.H."/>
            <person name="Hubbard S.S."/>
            <person name="Banfield J.F."/>
        </authorList>
    </citation>
    <scope>NUCLEOTIDE SEQUENCE [LARGE SCALE GENOMIC DNA]</scope>
</reference>
<proteinExistence type="predicted"/>